<evidence type="ECO:0000313" key="2">
    <source>
        <dbReference type="Proteomes" id="UP000290289"/>
    </source>
</evidence>
<protein>
    <submittedName>
        <fullName evidence="1">Uncharacterized protein</fullName>
    </submittedName>
</protein>
<proteinExistence type="predicted"/>
<name>A0A498KGH9_MALDO</name>
<dbReference type="Proteomes" id="UP000290289">
    <property type="component" value="Chromosome 2"/>
</dbReference>
<evidence type="ECO:0000313" key="1">
    <source>
        <dbReference type="EMBL" id="RXI05504.1"/>
    </source>
</evidence>
<gene>
    <name evidence="1" type="ORF">DVH24_017546</name>
</gene>
<sequence>MTFILPTIRDACHVMANNDVLACHKLRFTVSRQVMTSHAKRAKCWQNAWHDMSLHANNDVLAYQDARVNVSRQVMTCILLACGSPSLALP</sequence>
<dbReference type="AlphaFoldDB" id="A0A498KGH9"/>
<dbReference type="EMBL" id="RDQH01000328">
    <property type="protein sequence ID" value="RXI05504.1"/>
    <property type="molecule type" value="Genomic_DNA"/>
</dbReference>
<reference evidence="1 2" key="1">
    <citation type="submission" date="2018-10" db="EMBL/GenBank/DDBJ databases">
        <title>A high-quality apple genome assembly.</title>
        <authorList>
            <person name="Hu J."/>
        </authorList>
    </citation>
    <scope>NUCLEOTIDE SEQUENCE [LARGE SCALE GENOMIC DNA]</scope>
    <source>
        <strain evidence="2">cv. HFTH1</strain>
        <tissue evidence="1">Young leaf</tissue>
    </source>
</reference>
<comment type="caution">
    <text evidence="1">The sequence shown here is derived from an EMBL/GenBank/DDBJ whole genome shotgun (WGS) entry which is preliminary data.</text>
</comment>
<keyword evidence="2" id="KW-1185">Reference proteome</keyword>
<organism evidence="1 2">
    <name type="scientific">Malus domestica</name>
    <name type="common">Apple</name>
    <name type="synonym">Pyrus malus</name>
    <dbReference type="NCBI Taxonomy" id="3750"/>
    <lineage>
        <taxon>Eukaryota</taxon>
        <taxon>Viridiplantae</taxon>
        <taxon>Streptophyta</taxon>
        <taxon>Embryophyta</taxon>
        <taxon>Tracheophyta</taxon>
        <taxon>Spermatophyta</taxon>
        <taxon>Magnoliopsida</taxon>
        <taxon>eudicotyledons</taxon>
        <taxon>Gunneridae</taxon>
        <taxon>Pentapetalae</taxon>
        <taxon>rosids</taxon>
        <taxon>fabids</taxon>
        <taxon>Rosales</taxon>
        <taxon>Rosaceae</taxon>
        <taxon>Amygdaloideae</taxon>
        <taxon>Maleae</taxon>
        <taxon>Malus</taxon>
    </lineage>
</organism>
<accession>A0A498KGH9</accession>